<feature type="domain" description="AprE-like beta-barrel" evidence="4">
    <location>
        <begin position="303"/>
        <end position="399"/>
    </location>
</feature>
<evidence type="ECO:0000259" key="4">
    <source>
        <dbReference type="Pfam" id="PF26002"/>
    </source>
</evidence>
<dbReference type="InterPro" id="IPR058625">
    <property type="entry name" value="MdtA-like_BSH"/>
</dbReference>
<keyword evidence="2" id="KW-0812">Transmembrane</keyword>
<proteinExistence type="inferred from homology"/>
<evidence type="ECO:0000256" key="1">
    <source>
        <dbReference type="ARBA" id="ARBA00009477"/>
    </source>
</evidence>
<dbReference type="InterPro" id="IPR058982">
    <property type="entry name" value="Beta-barrel_AprE"/>
</dbReference>
<keyword evidence="6" id="KW-1185">Reference proteome</keyword>
<dbReference type="AlphaFoldDB" id="A0A2T3JEJ8"/>
<dbReference type="OrthoDB" id="9775513at2"/>
<gene>
    <name evidence="5" type="ORF">C9J12_15115</name>
</gene>
<protein>
    <submittedName>
        <fullName evidence="5">Secretion protein HlyD</fullName>
    </submittedName>
</protein>
<organism evidence="5 6">
    <name type="scientific">Photobacterium frigidiphilum</name>
    <dbReference type="NCBI Taxonomy" id="264736"/>
    <lineage>
        <taxon>Bacteria</taxon>
        <taxon>Pseudomonadati</taxon>
        <taxon>Pseudomonadota</taxon>
        <taxon>Gammaproteobacteria</taxon>
        <taxon>Vibrionales</taxon>
        <taxon>Vibrionaceae</taxon>
        <taxon>Photobacterium</taxon>
    </lineage>
</organism>
<comment type="caution">
    <text evidence="5">The sequence shown here is derived from an EMBL/GenBank/DDBJ whole genome shotgun (WGS) entry which is preliminary data.</text>
</comment>
<evidence type="ECO:0000313" key="6">
    <source>
        <dbReference type="Proteomes" id="UP000240987"/>
    </source>
</evidence>
<sequence>MTPSQKEIYRKDFIASQGQKNGDILIPASLNIRAFTSLCFFIVVAIFLFIFHGEYTRKVKLEGVVMPSTGIIKITTNTDGQIIHTFVKEGDNVYAGDKLYQISGEQYDQFGKGMLASMSESLSKQTVISQQQYQQGKKLISLKLNALKDKEIKLILERKSSRSTLQLAISQSKLKTFAEQRFETLAKKGFVSELDFQQKQIEVVIANENIEEKRLALLHTDRELLDIRNELKEIALEVNKIKLDFDGQQQELRQKQVELLTRINTTINSPVDGSIAAVLSKLGQKVSSSTVMLTLVPTDAKLQVELYAPSKAIGFIGLGQNVGLRFTPFPYEKFGIQHGEVVKVSRASLSPVDMVSTVPISLNPNETYYRIIVNLDKKSVTAYGKEEPLLVGMTVSAAVDLDTRYLYEWLLEPLWRLKGNI</sequence>
<dbReference type="RefSeq" id="WP_107243478.1">
    <property type="nucleotide sequence ID" value="NZ_PYMJ01000015.1"/>
</dbReference>
<dbReference type="Gene3D" id="2.40.50.100">
    <property type="match status" value="1"/>
</dbReference>
<keyword evidence="2" id="KW-0472">Membrane</keyword>
<reference evidence="5 6" key="1">
    <citation type="submission" date="2018-01" db="EMBL/GenBank/DDBJ databases">
        <title>Whole genome sequencing of Histamine producing bacteria.</title>
        <authorList>
            <person name="Butler K."/>
        </authorList>
    </citation>
    <scope>NUCLEOTIDE SEQUENCE [LARGE SCALE GENOMIC DNA]</scope>
    <source>
        <strain evidence="5 6">JCM 12947</strain>
    </source>
</reference>
<dbReference type="PANTHER" id="PTHR30386">
    <property type="entry name" value="MEMBRANE FUSION SUBUNIT OF EMRAB-TOLC MULTIDRUG EFFLUX PUMP"/>
    <property type="match status" value="1"/>
</dbReference>
<feature type="domain" description="Multidrug resistance protein MdtA-like barrel-sandwich hybrid" evidence="3">
    <location>
        <begin position="72"/>
        <end position="290"/>
    </location>
</feature>
<dbReference type="Proteomes" id="UP000240987">
    <property type="component" value="Unassembled WGS sequence"/>
</dbReference>
<accession>A0A2T3JEJ8</accession>
<dbReference type="InterPro" id="IPR050739">
    <property type="entry name" value="MFP"/>
</dbReference>
<dbReference type="PRINTS" id="PR01490">
    <property type="entry name" value="RTXTOXIND"/>
</dbReference>
<dbReference type="Pfam" id="PF25917">
    <property type="entry name" value="BSH_RND"/>
    <property type="match status" value="1"/>
</dbReference>
<feature type="transmembrane region" description="Helical" evidence="2">
    <location>
        <begin position="32"/>
        <end position="51"/>
    </location>
</feature>
<evidence type="ECO:0000256" key="2">
    <source>
        <dbReference type="SAM" id="Phobius"/>
    </source>
</evidence>
<dbReference type="PANTHER" id="PTHR30386:SF28">
    <property type="entry name" value="EXPORTED PROTEIN"/>
    <property type="match status" value="1"/>
</dbReference>
<dbReference type="SUPFAM" id="SSF111369">
    <property type="entry name" value="HlyD-like secretion proteins"/>
    <property type="match status" value="1"/>
</dbReference>
<dbReference type="Pfam" id="PF26002">
    <property type="entry name" value="Beta-barrel_AprE"/>
    <property type="match status" value="1"/>
</dbReference>
<keyword evidence="2" id="KW-1133">Transmembrane helix</keyword>
<comment type="similarity">
    <text evidence="1">Belongs to the membrane fusion protein (MFP) (TC 8.A.1) family.</text>
</comment>
<evidence type="ECO:0000259" key="3">
    <source>
        <dbReference type="Pfam" id="PF25917"/>
    </source>
</evidence>
<evidence type="ECO:0000313" key="5">
    <source>
        <dbReference type="EMBL" id="PSU47331.1"/>
    </source>
</evidence>
<dbReference type="EMBL" id="PYMJ01000015">
    <property type="protein sequence ID" value="PSU47331.1"/>
    <property type="molecule type" value="Genomic_DNA"/>
</dbReference>
<name>A0A2T3JEJ8_9GAMM</name>